<proteinExistence type="inferred from homology"/>
<dbReference type="Gene3D" id="3.40.470.10">
    <property type="entry name" value="Uracil-DNA glycosylase-like domain"/>
    <property type="match status" value="1"/>
</dbReference>
<keyword evidence="8" id="KW-0378">Hydrolase</keyword>
<dbReference type="GO" id="GO:0006281">
    <property type="term" value="P:DNA repair"/>
    <property type="evidence" value="ECO:0007669"/>
    <property type="project" value="UniProtKB-KW"/>
</dbReference>
<keyword evidence="7" id="KW-0227">DNA damage</keyword>
<evidence type="ECO:0000256" key="8">
    <source>
        <dbReference type="ARBA" id="ARBA00022801"/>
    </source>
</evidence>
<evidence type="ECO:0000259" key="13">
    <source>
        <dbReference type="SMART" id="SM00986"/>
    </source>
</evidence>
<keyword evidence="5" id="KW-0004">4Fe-4S</keyword>
<dbReference type="AlphaFoldDB" id="A0A9X2JH18"/>
<feature type="compositionally biased region" description="Polar residues" evidence="12">
    <location>
        <begin position="60"/>
        <end position="69"/>
    </location>
</feature>
<evidence type="ECO:0000256" key="7">
    <source>
        <dbReference type="ARBA" id="ARBA00022763"/>
    </source>
</evidence>
<dbReference type="GO" id="GO:0046872">
    <property type="term" value="F:metal ion binding"/>
    <property type="evidence" value="ECO:0007669"/>
    <property type="project" value="UniProtKB-KW"/>
</dbReference>
<dbReference type="PANTHER" id="PTHR33693">
    <property type="entry name" value="TYPE-5 URACIL-DNA GLYCOSYLASE"/>
    <property type="match status" value="1"/>
</dbReference>
<feature type="region of interest" description="Disordered" evidence="12">
    <location>
        <begin position="29"/>
        <end position="84"/>
    </location>
</feature>
<feature type="domain" description="Uracil-DNA glycosylase-like" evidence="13">
    <location>
        <begin position="116"/>
        <end position="262"/>
    </location>
</feature>
<evidence type="ECO:0000256" key="1">
    <source>
        <dbReference type="ARBA" id="ARBA00001400"/>
    </source>
</evidence>
<accession>A0A9X2JH18</accession>
<keyword evidence="10" id="KW-0411">Iron-sulfur</keyword>
<dbReference type="EC" id="3.2.2.27" evidence="3"/>
<dbReference type="PANTHER" id="PTHR33693:SF1">
    <property type="entry name" value="TYPE-4 URACIL-DNA GLYCOSYLASE"/>
    <property type="match status" value="1"/>
</dbReference>
<dbReference type="NCBIfam" id="TIGR00758">
    <property type="entry name" value="UDG_fam4"/>
    <property type="match status" value="1"/>
</dbReference>
<gene>
    <name evidence="14" type="ORF">NG895_09585</name>
</gene>
<dbReference type="CDD" id="cd10030">
    <property type="entry name" value="UDG-F4_TTUDGA_SPO1dp_like"/>
    <property type="match status" value="1"/>
</dbReference>
<evidence type="ECO:0000256" key="3">
    <source>
        <dbReference type="ARBA" id="ARBA00012030"/>
    </source>
</evidence>
<name>A0A9X2JH18_9BACT</name>
<reference evidence="14" key="1">
    <citation type="submission" date="2022-06" db="EMBL/GenBank/DDBJ databases">
        <title>Aeoliella straminimaris, a novel planctomycete from sediments.</title>
        <authorList>
            <person name="Vitorino I.R."/>
            <person name="Lage O.M."/>
        </authorList>
    </citation>
    <scope>NUCLEOTIDE SEQUENCE</scope>
    <source>
        <strain evidence="14">ICT_H6.2</strain>
    </source>
</reference>
<keyword evidence="11" id="KW-0234">DNA repair</keyword>
<keyword evidence="6" id="KW-0479">Metal-binding</keyword>
<evidence type="ECO:0000256" key="9">
    <source>
        <dbReference type="ARBA" id="ARBA00023004"/>
    </source>
</evidence>
<dbReference type="SMART" id="SM00987">
    <property type="entry name" value="UreE_C"/>
    <property type="match status" value="1"/>
</dbReference>
<comment type="catalytic activity">
    <reaction evidence="1">
        <text>Hydrolyzes single-stranded DNA or mismatched double-stranded DNA and polynucleotides, releasing free uracil.</text>
        <dbReference type="EC" id="3.2.2.27"/>
    </reaction>
</comment>
<dbReference type="Proteomes" id="UP001155241">
    <property type="component" value="Unassembled WGS sequence"/>
</dbReference>
<dbReference type="Pfam" id="PF03167">
    <property type="entry name" value="UDG"/>
    <property type="match status" value="1"/>
</dbReference>
<comment type="caution">
    <text evidence="14">The sequence shown here is derived from an EMBL/GenBank/DDBJ whole genome shotgun (WGS) entry which is preliminary data.</text>
</comment>
<feature type="compositionally biased region" description="Low complexity" evidence="12">
    <location>
        <begin position="31"/>
        <end position="45"/>
    </location>
</feature>
<dbReference type="InterPro" id="IPR005273">
    <property type="entry name" value="Ura-DNA_glyco_family4"/>
</dbReference>
<dbReference type="GO" id="GO:0051539">
    <property type="term" value="F:4 iron, 4 sulfur cluster binding"/>
    <property type="evidence" value="ECO:0007669"/>
    <property type="project" value="UniProtKB-KW"/>
</dbReference>
<dbReference type="InterPro" id="IPR036895">
    <property type="entry name" value="Uracil-DNA_glycosylase-like_sf"/>
</dbReference>
<evidence type="ECO:0000313" key="14">
    <source>
        <dbReference type="EMBL" id="MCO6044158.1"/>
    </source>
</evidence>
<evidence type="ECO:0000256" key="4">
    <source>
        <dbReference type="ARBA" id="ARBA00019403"/>
    </source>
</evidence>
<evidence type="ECO:0000256" key="5">
    <source>
        <dbReference type="ARBA" id="ARBA00022485"/>
    </source>
</evidence>
<dbReference type="GO" id="GO:0004844">
    <property type="term" value="F:uracil DNA N-glycosylase activity"/>
    <property type="evidence" value="ECO:0007669"/>
    <property type="project" value="UniProtKB-EC"/>
</dbReference>
<dbReference type="SMART" id="SM00986">
    <property type="entry name" value="UDG"/>
    <property type="match status" value="1"/>
</dbReference>
<sequence length="272" mass="29048">MSDIDPAKHRAVVARLESLQLAGVEQLPRGVAPAPAPSANPVAVEPSPPAEPVAQPALPATTSTTQAPMSPTAPAQEADTGGEKVSSAATLEVLQTEVAGCTLCDELASTRTQTVFGVGSPSARLCFMGEAPGADEDRTGIPFVGRAGQLLTKIIEACTLTRDEVYILNVLKCRPPGNRNPTPTESANCKQYLRRQLELIEPEYICCLGAVAAQNLLETTETIGRLRGRVHQYRGINVVCTYHPAYLLRNPSAKKDCWDDMKMLMGLMGVKL</sequence>
<comment type="similarity">
    <text evidence="2">Belongs to the uracil-DNA glycosylase (UDG) superfamily. Type 4 (UDGa) family.</text>
</comment>
<evidence type="ECO:0000256" key="2">
    <source>
        <dbReference type="ARBA" id="ARBA00006521"/>
    </source>
</evidence>
<protein>
    <recommendedName>
        <fullName evidence="4">Type-4 uracil-DNA glycosylase</fullName>
        <ecNumber evidence="3">3.2.2.27</ecNumber>
    </recommendedName>
</protein>
<organism evidence="14 15">
    <name type="scientific">Aeoliella straminimaris</name>
    <dbReference type="NCBI Taxonomy" id="2954799"/>
    <lineage>
        <taxon>Bacteria</taxon>
        <taxon>Pseudomonadati</taxon>
        <taxon>Planctomycetota</taxon>
        <taxon>Planctomycetia</taxon>
        <taxon>Pirellulales</taxon>
        <taxon>Lacipirellulaceae</taxon>
        <taxon>Aeoliella</taxon>
    </lineage>
</organism>
<dbReference type="EMBL" id="JAMXLR010000036">
    <property type="protein sequence ID" value="MCO6044158.1"/>
    <property type="molecule type" value="Genomic_DNA"/>
</dbReference>
<dbReference type="RefSeq" id="WP_252852264.1">
    <property type="nucleotide sequence ID" value="NZ_JAMXLR010000036.1"/>
</dbReference>
<evidence type="ECO:0000256" key="12">
    <source>
        <dbReference type="SAM" id="MobiDB-lite"/>
    </source>
</evidence>
<keyword evidence="9" id="KW-0408">Iron</keyword>
<evidence type="ECO:0000256" key="6">
    <source>
        <dbReference type="ARBA" id="ARBA00022723"/>
    </source>
</evidence>
<evidence type="ECO:0000313" key="15">
    <source>
        <dbReference type="Proteomes" id="UP001155241"/>
    </source>
</evidence>
<keyword evidence="15" id="KW-1185">Reference proteome</keyword>
<evidence type="ECO:0000256" key="10">
    <source>
        <dbReference type="ARBA" id="ARBA00023014"/>
    </source>
</evidence>
<dbReference type="InterPro" id="IPR051536">
    <property type="entry name" value="UDG_Type-4/5"/>
</dbReference>
<dbReference type="SUPFAM" id="SSF52141">
    <property type="entry name" value="Uracil-DNA glycosylase-like"/>
    <property type="match status" value="1"/>
</dbReference>
<evidence type="ECO:0000256" key="11">
    <source>
        <dbReference type="ARBA" id="ARBA00023204"/>
    </source>
</evidence>
<dbReference type="InterPro" id="IPR005122">
    <property type="entry name" value="Uracil-DNA_glycosylase-like"/>
</dbReference>